<gene>
    <name evidence="2" type="ORF">R8Z52_12540</name>
</gene>
<dbReference type="CDD" id="cd00093">
    <property type="entry name" value="HTH_XRE"/>
    <property type="match status" value="1"/>
</dbReference>
<dbReference type="Gene3D" id="1.10.260.40">
    <property type="entry name" value="lambda repressor-like DNA-binding domains"/>
    <property type="match status" value="1"/>
</dbReference>
<sequence>MNRISEYRNKIGVSQAKLSKIVGVTPSAIGNYESGVRNINVEMCWKIVKALNQLGGDCLFDDVFPEPQKDSTASQ</sequence>
<evidence type="ECO:0000313" key="2">
    <source>
        <dbReference type="EMBL" id="WPC72952.1"/>
    </source>
</evidence>
<dbReference type="InterPro" id="IPR010982">
    <property type="entry name" value="Lambda_DNA-bd_dom_sf"/>
</dbReference>
<dbReference type="RefSeq" id="WP_261892762.1">
    <property type="nucleotide sequence ID" value="NZ_AP024895.1"/>
</dbReference>
<keyword evidence="3" id="KW-1185">Reference proteome</keyword>
<proteinExistence type="predicted"/>
<accession>A0ABZ0QAZ8</accession>
<dbReference type="EMBL" id="CP138203">
    <property type="protein sequence ID" value="WPC72952.1"/>
    <property type="molecule type" value="Genomic_DNA"/>
</dbReference>
<dbReference type="SUPFAM" id="SSF47413">
    <property type="entry name" value="lambda repressor-like DNA-binding domains"/>
    <property type="match status" value="1"/>
</dbReference>
<name>A0ABZ0QAZ8_9VIBR</name>
<dbReference type="PROSITE" id="PS50943">
    <property type="entry name" value="HTH_CROC1"/>
    <property type="match status" value="1"/>
</dbReference>
<dbReference type="SMART" id="SM00530">
    <property type="entry name" value="HTH_XRE"/>
    <property type="match status" value="1"/>
</dbReference>
<protein>
    <submittedName>
        <fullName evidence="2">Helix-turn-helix transcriptional regulator</fullName>
    </submittedName>
</protein>
<evidence type="ECO:0000259" key="1">
    <source>
        <dbReference type="PROSITE" id="PS50943"/>
    </source>
</evidence>
<organism evidence="2 3">
    <name type="scientific">Vibrio porteresiae DSM 19223</name>
    <dbReference type="NCBI Taxonomy" id="1123496"/>
    <lineage>
        <taxon>Bacteria</taxon>
        <taxon>Pseudomonadati</taxon>
        <taxon>Pseudomonadota</taxon>
        <taxon>Gammaproteobacteria</taxon>
        <taxon>Vibrionales</taxon>
        <taxon>Vibrionaceae</taxon>
        <taxon>Vibrio</taxon>
    </lineage>
</organism>
<reference evidence="2 3" key="1">
    <citation type="submission" date="2023-11" db="EMBL/GenBank/DDBJ databases">
        <title>Plant-associative lifestyle of Vibrio porteresiae and its evolutionary dynamics.</title>
        <authorList>
            <person name="Rameshkumar N."/>
            <person name="Kirti K."/>
        </authorList>
    </citation>
    <scope>NUCLEOTIDE SEQUENCE [LARGE SCALE GENOMIC DNA]</scope>
    <source>
        <strain evidence="2 3">MSSRF30</strain>
    </source>
</reference>
<dbReference type="Pfam" id="PF01381">
    <property type="entry name" value="HTH_3"/>
    <property type="match status" value="1"/>
</dbReference>
<dbReference type="Proteomes" id="UP001304071">
    <property type="component" value="Chromosome 1"/>
</dbReference>
<dbReference type="InterPro" id="IPR001387">
    <property type="entry name" value="Cro/C1-type_HTH"/>
</dbReference>
<evidence type="ECO:0000313" key="3">
    <source>
        <dbReference type="Proteomes" id="UP001304071"/>
    </source>
</evidence>
<feature type="domain" description="HTH cro/C1-type" evidence="1">
    <location>
        <begin position="4"/>
        <end position="58"/>
    </location>
</feature>